<proteinExistence type="predicted"/>
<organism evidence="1">
    <name type="scientific">Arundo donax</name>
    <name type="common">Giant reed</name>
    <name type="synonym">Donax arundinaceus</name>
    <dbReference type="NCBI Taxonomy" id="35708"/>
    <lineage>
        <taxon>Eukaryota</taxon>
        <taxon>Viridiplantae</taxon>
        <taxon>Streptophyta</taxon>
        <taxon>Embryophyta</taxon>
        <taxon>Tracheophyta</taxon>
        <taxon>Spermatophyta</taxon>
        <taxon>Magnoliopsida</taxon>
        <taxon>Liliopsida</taxon>
        <taxon>Poales</taxon>
        <taxon>Poaceae</taxon>
        <taxon>PACMAD clade</taxon>
        <taxon>Arundinoideae</taxon>
        <taxon>Arundineae</taxon>
        <taxon>Arundo</taxon>
    </lineage>
</organism>
<reference evidence="1" key="2">
    <citation type="journal article" date="2015" name="Data Brief">
        <title>Shoot transcriptome of the giant reed, Arundo donax.</title>
        <authorList>
            <person name="Barrero R.A."/>
            <person name="Guerrero F.D."/>
            <person name="Moolhuijzen P."/>
            <person name="Goolsby J.A."/>
            <person name="Tidwell J."/>
            <person name="Bellgard S.E."/>
            <person name="Bellgard M.I."/>
        </authorList>
    </citation>
    <scope>NUCLEOTIDE SEQUENCE</scope>
    <source>
        <tissue evidence="1">Shoot tissue taken approximately 20 cm above the soil surface</tissue>
    </source>
</reference>
<accession>A0A0A9HIG4</accession>
<dbReference type="EMBL" id="GBRH01165208">
    <property type="protein sequence ID" value="JAE32688.1"/>
    <property type="molecule type" value="Transcribed_RNA"/>
</dbReference>
<sequence length="28" mass="3236">MSKQALRQIDNECPQFMIPCSCNTSFDK</sequence>
<protein>
    <submittedName>
        <fullName evidence="1">Uncharacterized protein</fullName>
    </submittedName>
</protein>
<reference evidence="1" key="1">
    <citation type="submission" date="2014-09" db="EMBL/GenBank/DDBJ databases">
        <authorList>
            <person name="Magalhaes I.L.F."/>
            <person name="Oliveira U."/>
            <person name="Santos F.R."/>
            <person name="Vidigal T.H.D.A."/>
            <person name="Brescovit A.D."/>
            <person name="Santos A.J."/>
        </authorList>
    </citation>
    <scope>NUCLEOTIDE SEQUENCE</scope>
    <source>
        <tissue evidence="1">Shoot tissue taken approximately 20 cm above the soil surface</tissue>
    </source>
</reference>
<name>A0A0A9HIG4_ARUDO</name>
<dbReference type="AlphaFoldDB" id="A0A0A9HIG4"/>
<evidence type="ECO:0000313" key="1">
    <source>
        <dbReference type="EMBL" id="JAE32688.1"/>
    </source>
</evidence>